<dbReference type="Proteomes" id="UP000789831">
    <property type="component" value="Unassembled WGS sequence"/>
</dbReference>
<evidence type="ECO:0000259" key="3">
    <source>
        <dbReference type="PROSITE" id="PS51886"/>
    </source>
</evidence>
<protein>
    <submittedName>
        <fullName evidence="4">4990_t:CDS:1</fullName>
    </submittedName>
</protein>
<dbReference type="PROSITE" id="PS50097">
    <property type="entry name" value="BTB"/>
    <property type="match status" value="1"/>
</dbReference>
<accession>A0A9N8V515</accession>
<dbReference type="InterPro" id="IPR011333">
    <property type="entry name" value="SKP1/BTB/POZ_sf"/>
</dbReference>
<dbReference type="CDD" id="cd18186">
    <property type="entry name" value="BTB_POZ_ZBTB_KLHL-like"/>
    <property type="match status" value="1"/>
</dbReference>
<sequence length="487" mass="55692">MMIETLENQLNQDIARLYQEADDYNVKITVGEEPNEQTFFAHSVILRARSPFFRAALSHKWRNTQDSEDKITLSKPNIHPKIFRIILKYLYTGTIIFYQKNNDYTSLLIAADELALTSLVDYVQDHIINEDIKWLQKQLVQVFQLCSRYETFSKLREYCVQTISGNPTSFFKSPHFLNLEESALIDLLKRSDLAMEEIDVWDEVIRWGIAQQPNLINSDVSQWTSAQFMQLKKTVRECIPHIRFLQIVPTDYHSKIIPFAEILPDELKRKLTDHFETNRTSPPPASPASPGSKLVVASPSSSTSTLIDSTIINRKHSALISHWIDGKEGEPDSYRYCYHDFKLLYRGTRDGFDVREFHARCDRHGPTVVVIKVADTDDIIGGYNPCSWSSSGYYKNTTRSFIFSLGAGLNTKDAILSRVVVRQSSFAICDYGVGNLEDSVGFGAGDLPLFGFKSKRTSYQRQVISSQSFSIAEFEVFQVIRRIDNSP</sequence>
<feature type="domain" description="BTB" evidence="2">
    <location>
        <begin position="24"/>
        <end position="99"/>
    </location>
</feature>
<dbReference type="SUPFAM" id="SSF54695">
    <property type="entry name" value="POZ domain"/>
    <property type="match status" value="1"/>
</dbReference>
<dbReference type="InterPro" id="IPR000210">
    <property type="entry name" value="BTB/POZ_dom"/>
</dbReference>
<dbReference type="Pfam" id="PF00651">
    <property type="entry name" value="BTB"/>
    <property type="match status" value="1"/>
</dbReference>
<evidence type="ECO:0000259" key="2">
    <source>
        <dbReference type="PROSITE" id="PS50097"/>
    </source>
</evidence>
<dbReference type="OrthoDB" id="25620at2759"/>
<keyword evidence="5" id="KW-1185">Reference proteome</keyword>
<dbReference type="PANTHER" id="PTHR24410:SF23">
    <property type="entry name" value="BTB DOMAIN-CONTAINING PROTEIN-RELATED"/>
    <property type="match status" value="1"/>
</dbReference>
<dbReference type="Gene3D" id="3.30.710.10">
    <property type="entry name" value="Potassium Channel Kv1.1, Chain A"/>
    <property type="match status" value="1"/>
</dbReference>
<dbReference type="PANTHER" id="PTHR24410">
    <property type="entry name" value="HL07962P-RELATED"/>
    <property type="match status" value="1"/>
</dbReference>
<dbReference type="PROSITE" id="PS51886">
    <property type="entry name" value="TLDC"/>
    <property type="match status" value="1"/>
</dbReference>
<proteinExistence type="predicted"/>
<dbReference type="Pfam" id="PF07534">
    <property type="entry name" value="TLD"/>
    <property type="match status" value="1"/>
</dbReference>
<dbReference type="EMBL" id="CAJVPL010000059">
    <property type="protein sequence ID" value="CAG8440018.1"/>
    <property type="molecule type" value="Genomic_DNA"/>
</dbReference>
<dbReference type="Gene3D" id="1.25.40.420">
    <property type="match status" value="1"/>
</dbReference>
<dbReference type="InterPro" id="IPR051481">
    <property type="entry name" value="BTB-POZ/Galectin-3-binding"/>
</dbReference>
<organism evidence="4 5">
    <name type="scientific">Ambispora gerdemannii</name>
    <dbReference type="NCBI Taxonomy" id="144530"/>
    <lineage>
        <taxon>Eukaryota</taxon>
        <taxon>Fungi</taxon>
        <taxon>Fungi incertae sedis</taxon>
        <taxon>Mucoromycota</taxon>
        <taxon>Glomeromycotina</taxon>
        <taxon>Glomeromycetes</taxon>
        <taxon>Archaeosporales</taxon>
        <taxon>Ambisporaceae</taxon>
        <taxon>Ambispora</taxon>
    </lineage>
</organism>
<feature type="region of interest" description="Disordered" evidence="1">
    <location>
        <begin position="275"/>
        <end position="299"/>
    </location>
</feature>
<dbReference type="SMART" id="SM00584">
    <property type="entry name" value="TLDc"/>
    <property type="match status" value="1"/>
</dbReference>
<dbReference type="AlphaFoldDB" id="A0A9N8V515"/>
<reference evidence="4" key="1">
    <citation type="submission" date="2021-06" db="EMBL/GenBank/DDBJ databases">
        <authorList>
            <person name="Kallberg Y."/>
            <person name="Tangrot J."/>
            <person name="Rosling A."/>
        </authorList>
    </citation>
    <scope>NUCLEOTIDE SEQUENCE</scope>
    <source>
        <strain evidence="4">MT106</strain>
    </source>
</reference>
<dbReference type="Pfam" id="PF07707">
    <property type="entry name" value="BACK"/>
    <property type="match status" value="1"/>
</dbReference>
<dbReference type="InterPro" id="IPR006571">
    <property type="entry name" value="TLDc_dom"/>
</dbReference>
<feature type="domain" description="TLDc" evidence="3">
    <location>
        <begin position="310"/>
        <end position="480"/>
    </location>
</feature>
<dbReference type="InterPro" id="IPR011705">
    <property type="entry name" value="BACK"/>
</dbReference>
<evidence type="ECO:0000313" key="4">
    <source>
        <dbReference type="EMBL" id="CAG8440018.1"/>
    </source>
</evidence>
<name>A0A9N8V515_9GLOM</name>
<comment type="caution">
    <text evidence="4">The sequence shown here is derived from an EMBL/GenBank/DDBJ whole genome shotgun (WGS) entry which is preliminary data.</text>
</comment>
<gene>
    <name evidence="4" type="ORF">AGERDE_LOCUS985</name>
</gene>
<evidence type="ECO:0000313" key="5">
    <source>
        <dbReference type="Proteomes" id="UP000789831"/>
    </source>
</evidence>
<evidence type="ECO:0000256" key="1">
    <source>
        <dbReference type="SAM" id="MobiDB-lite"/>
    </source>
</evidence>
<dbReference type="SMART" id="SM00225">
    <property type="entry name" value="BTB"/>
    <property type="match status" value="1"/>
</dbReference>